<feature type="domain" description="LXG" evidence="3">
    <location>
        <begin position="1"/>
        <end position="234"/>
    </location>
</feature>
<dbReference type="InterPro" id="IPR025968">
    <property type="entry name" value="YwqJ_deaminase"/>
</dbReference>
<proteinExistence type="inferred from homology"/>
<dbReference type="Proteomes" id="UP000011919">
    <property type="component" value="Unassembled WGS sequence"/>
</dbReference>
<sequence>MKVLDSGQLIEGLQRNVGTLERLDGEMREVVLTAERFVALGESLKGQGGESLRMFYQECHLTFGSYFMFFVQDFLTACAEVFSALQALEPDPSGHIKEAFLESEIEHALTDLSSTVTRLTSDANSIMDSVADIVSLPHLNDSDVQEGVRDARIHKDDTVTGLREFDYSQTNGLASIETALLHMDQWVSEIESMMAEGLAGADFDADSWNGLEGVQALKTDLAAREAELLGIEEAGESANVSESPSADAKDVGEAEKEESGNKVLGFLKGAADFLFLDDAKTILDPDASLLDKGIAIAGFTPFGKALKVGKTGYKLVKNSPNASWATKAPAPKKPTRLEELRAKYGTVPPKELHQRINLRQSTRDELDRLKASGMTKKELGPAVAGVLDKKTGKTYYGINDPSGKVPSNLHPQLRDRIENMPPAIRDGYTKTAGSGSHAEVRALNEALQNNPNAKLDDFMVHVVNTKKLGPKMPQPGMPMPRCPHCEYITGGTKFFPEVIKNGR</sequence>
<dbReference type="STRING" id="1235279.C772_01038"/>
<name>M7NI27_9BACL</name>
<dbReference type="PROSITE" id="PS51756">
    <property type="entry name" value="LXG"/>
    <property type="match status" value="1"/>
</dbReference>
<dbReference type="Pfam" id="PF04740">
    <property type="entry name" value="LXG"/>
    <property type="match status" value="1"/>
</dbReference>
<evidence type="ECO:0000256" key="1">
    <source>
        <dbReference type="ARBA" id="ARBA00034117"/>
    </source>
</evidence>
<dbReference type="OrthoDB" id="6636741at2"/>
<accession>M7NI27</accession>
<feature type="compositionally biased region" description="Basic and acidic residues" evidence="2">
    <location>
        <begin position="247"/>
        <end position="256"/>
    </location>
</feature>
<dbReference type="PATRIC" id="fig|1235279.3.peg.1039"/>
<feature type="region of interest" description="Disordered" evidence="2">
    <location>
        <begin position="233"/>
        <end position="256"/>
    </location>
</feature>
<evidence type="ECO:0000256" key="2">
    <source>
        <dbReference type="SAM" id="MobiDB-lite"/>
    </source>
</evidence>
<keyword evidence="5" id="KW-1185">Reference proteome</keyword>
<evidence type="ECO:0000259" key="3">
    <source>
        <dbReference type="PROSITE" id="PS51756"/>
    </source>
</evidence>
<evidence type="ECO:0000313" key="5">
    <source>
        <dbReference type="Proteomes" id="UP000011919"/>
    </source>
</evidence>
<gene>
    <name evidence="4" type="ORF">C772_01038</name>
</gene>
<comment type="similarity">
    <text evidence="1">In the N-terminal section; belongs to the LXG family.</text>
</comment>
<reference evidence="4 5" key="1">
    <citation type="journal article" date="2013" name="Genome Announc.">
        <title>Draft Genome Sequence of Bhargavaea cecembensis Strain DSE10T, Isolated from a Deep-Sea Sediment Sample Collected at a Depth of 5,904 m from the Chagos-Laccadive Ridge System in the Indian Ocean.</title>
        <authorList>
            <person name="Shivaji S."/>
            <person name="Ara S."/>
            <person name="Begum Z."/>
            <person name="Ruth M."/>
            <person name="Singh A."/>
            <person name="Kumar Pinnaka A."/>
        </authorList>
    </citation>
    <scope>NUCLEOTIDE SEQUENCE [LARGE SCALE GENOMIC DNA]</scope>
    <source>
        <strain evidence="4 5">DSE10</strain>
    </source>
</reference>
<comment type="caution">
    <text evidence="4">The sequence shown here is derived from an EMBL/GenBank/DDBJ whole genome shotgun (WGS) entry which is preliminary data.</text>
</comment>
<dbReference type="EMBL" id="AOFT01000004">
    <property type="protein sequence ID" value="EMR06902.1"/>
    <property type="molecule type" value="Genomic_DNA"/>
</dbReference>
<dbReference type="RefSeq" id="WP_008297966.1">
    <property type="nucleotide sequence ID" value="NZ_AOFT01000004.1"/>
</dbReference>
<dbReference type="eggNOG" id="COG5444">
    <property type="taxonomic scope" value="Bacteria"/>
</dbReference>
<organism evidence="4 5">
    <name type="scientific">Bhargavaea cecembensis DSE10</name>
    <dbReference type="NCBI Taxonomy" id="1235279"/>
    <lineage>
        <taxon>Bacteria</taxon>
        <taxon>Bacillati</taxon>
        <taxon>Bacillota</taxon>
        <taxon>Bacilli</taxon>
        <taxon>Bacillales</taxon>
        <taxon>Caryophanaceae</taxon>
        <taxon>Bhargavaea</taxon>
    </lineage>
</organism>
<dbReference type="InterPro" id="IPR006829">
    <property type="entry name" value="LXG_dom"/>
</dbReference>
<evidence type="ECO:0000313" key="4">
    <source>
        <dbReference type="EMBL" id="EMR06902.1"/>
    </source>
</evidence>
<dbReference type="Pfam" id="PF14431">
    <property type="entry name" value="YwqJ-deaminase"/>
    <property type="match status" value="1"/>
</dbReference>
<dbReference type="AlphaFoldDB" id="M7NI27"/>
<protein>
    <recommendedName>
        <fullName evidence="3">LXG domain-containing protein</fullName>
    </recommendedName>
</protein>